<gene>
    <name evidence="2" type="ORF">HPP92_025516</name>
    <name evidence="1" type="ORF">HPP92_025824</name>
</gene>
<dbReference type="AlphaFoldDB" id="A0A835U9Q1"/>
<organism evidence="1 3">
    <name type="scientific">Vanilla planifolia</name>
    <name type="common">Vanilla</name>
    <dbReference type="NCBI Taxonomy" id="51239"/>
    <lineage>
        <taxon>Eukaryota</taxon>
        <taxon>Viridiplantae</taxon>
        <taxon>Streptophyta</taxon>
        <taxon>Embryophyta</taxon>
        <taxon>Tracheophyta</taxon>
        <taxon>Spermatophyta</taxon>
        <taxon>Magnoliopsida</taxon>
        <taxon>Liliopsida</taxon>
        <taxon>Asparagales</taxon>
        <taxon>Orchidaceae</taxon>
        <taxon>Vanilloideae</taxon>
        <taxon>Vanilleae</taxon>
        <taxon>Vanilla</taxon>
    </lineage>
</organism>
<evidence type="ECO:0000313" key="1">
    <source>
        <dbReference type="EMBL" id="KAG0453160.1"/>
    </source>
</evidence>
<reference evidence="3 4" key="1">
    <citation type="journal article" date="2020" name="Nat. Food">
        <title>A phased Vanilla planifolia genome enables genetic improvement of flavour and production.</title>
        <authorList>
            <person name="Hasing T."/>
            <person name="Tang H."/>
            <person name="Brym M."/>
            <person name="Khazi F."/>
            <person name="Huang T."/>
            <person name="Chambers A.H."/>
        </authorList>
    </citation>
    <scope>NUCLEOTIDE SEQUENCE [LARGE SCALE GENOMIC DNA]</scope>
    <source>
        <tissue evidence="1">Leaf</tissue>
    </source>
</reference>
<keyword evidence="3" id="KW-1185">Reference proteome</keyword>
<dbReference type="Proteomes" id="UP000636800">
    <property type="component" value="Unassembled WGS sequence"/>
</dbReference>
<evidence type="ECO:0000313" key="3">
    <source>
        <dbReference type="Proteomes" id="UP000636800"/>
    </source>
</evidence>
<accession>A0A835U9Q1</accession>
<protein>
    <submittedName>
        <fullName evidence="1">Uncharacterized protein</fullName>
    </submittedName>
</protein>
<dbReference type="EMBL" id="JADCNL010000014">
    <property type="protein sequence ID" value="KAG0453160.1"/>
    <property type="molecule type" value="Genomic_DNA"/>
</dbReference>
<evidence type="ECO:0000313" key="4">
    <source>
        <dbReference type="Proteomes" id="UP000639772"/>
    </source>
</evidence>
<name>A0A835U9Q1_VANPL</name>
<dbReference type="EMBL" id="JADCNM010000014">
    <property type="protein sequence ID" value="KAG0454212.1"/>
    <property type="molecule type" value="Genomic_DNA"/>
</dbReference>
<sequence>MPATLPCSTSVTAGVASRPASDLACALLSPAPFPRLAALFLFPSRPRRRASHLSSLVASLSVSRPWSMVQPGGFIPSSQAAAPSPPPSPPPFPFLVAPYPPPIDVVAAMTNRGQLPEFG</sequence>
<proteinExistence type="predicted"/>
<comment type="caution">
    <text evidence="1">The sequence shown here is derived from an EMBL/GenBank/DDBJ whole genome shotgun (WGS) entry which is preliminary data.</text>
</comment>
<evidence type="ECO:0000313" key="2">
    <source>
        <dbReference type="EMBL" id="KAG0454212.1"/>
    </source>
</evidence>
<dbReference type="Proteomes" id="UP000639772">
    <property type="component" value="Unassembled WGS sequence"/>
</dbReference>